<sequence>MPIASKLHTVILLGSSDPADGWMLVNATKLAWAMADADGHSHFLAPQPLTHYEGSTAEGYILGEAEADRLLIPHPPRVQVHRDPAALKSNFLQRVRAVSSHMAPVDTLFIAFSSHGRYTDGAVVIGLVDDPSSSVYLSIDEMKQSLRYKPKSSRVFLWASACYSGFWLEEANTPWEVLAASRRDQQTQCFPTSPSYEHRGGLHTLAAFTVHGRDAGIQYPYAQAPVPHSFEQARPPSPLDHTHRRLPDLAASSTELMMEFRGNRVRQQACSSQSQHGLPFPAFTSASLARLRLVPHQPVDPSQTNLLYIRTESAATGVQEAMRRISIKQEPSNEHFIALTSSFTNAWSRNLLPTTPTMVKISRWVRQFDTTKADPLVDVALLTHVLAYQENIFFLSNCMELAGVWTPCNDPPGAEVDLRSLLNEDDDTPDVTDLWSVLGTHHTFPGNGSRSWTFDWNTPVVDTLLGSWYRAGRPHFKTEQLRDARGKVLHWLRWVLEKESDAQCACGLHPLLTAAEYAHHLQKRREEELKEHLLATLPSPPSHLPSSPSLSASDLTSILDSVGITSPRRAAVLSSSRTFP</sequence>
<dbReference type="AlphaFoldDB" id="A0AAD7KIU4"/>
<reference evidence="1" key="1">
    <citation type="submission" date="2023-03" db="EMBL/GenBank/DDBJ databases">
        <title>Massive genome expansion in bonnet fungi (Mycena s.s.) driven by repeated elements and novel gene families across ecological guilds.</title>
        <authorList>
            <consortium name="Lawrence Berkeley National Laboratory"/>
            <person name="Harder C.B."/>
            <person name="Miyauchi S."/>
            <person name="Viragh M."/>
            <person name="Kuo A."/>
            <person name="Thoen E."/>
            <person name="Andreopoulos B."/>
            <person name="Lu D."/>
            <person name="Skrede I."/>
            <person name="Drula E."/>
            <person name="Henrissat B."/>
            <person name="Morin E."/>
            <person name="Kohler A."/>
            <person name="Barry K."/>
            <person name="LaButti K."/>
            <person name="Morin E."/>
            <person name="Salamov A."/>
            <person name="Lipzen A."/>
            <person name="Mereny Z."/>
            <person name="Hegedus B."/>
            <person name="Baldrian P."/>
            <person name="Stursova M."/>
            <person name="Weitz H."/>
            <person name="Taylor A."/>
            <person name="Grigoriev I.V."/>
            <person name="Nagy L.G."/>
            <person name="Martin F."/>
            <person name="Kauserud H."/>
        </authorList>
    </citation>
    <scope>NUCLEOTIDE SEQUENCE</scope>
    <source>
        <strain evidence="1">CBHHK182m</strain>
    </source>
</reference>
<dbReference type="Proteomes" id="UP001215598">
    <property type="component" value="Unassembled WGS sequence"/>
</dbReference>
<evidence type="ECO:0000313" key="1">
    <source>
        <dbReference type="EMBL" id="KAJ7785855.1"/>
    </source>
</evidence>
<keyword evidence="2" id="KW-1185">Reference proteome</keyword>
<evidence type="ECO:0000313" key="2">
    <source>
        <dbReference type="Proteomes" id="UP001215598"/>
    </source>
</evidence>
<protein>
    <submittedName>
        <fullName evidence="1">Uncharacterized protein</fullName>
    </submittedName>
</protein>
<proteinExistence type="predicted"/>
<name>A0AAD7KIU4_9AGAR</name>
<comment type="caution">
    <text evidence="1">The sequence shown here is derived from an EMBL/GenBank/DDBJ whole genome shotgun (WGS) entry which is preliminary data.</text>
</comment>
<organism evidence="1 2">
    <name type="scientific">Mycena metata</name>
    <dbReference type="NCBI Taxonomy" id="1033252"/>
    <lineage>
        <taxon>Eukaryota</taxon>
        <taxon>Fungi</taxon>
        <taxon>Dikarya</taxon>
        <taxon>Basidiomycota</taxon>
        <taxon>Agaricomycotina</taxon>
        <taxon>Agaricomycetes</taxon>
        <taxon>Agaricomycetidae</taxon>
        <taxon>Agaricales</taxon>
        <taxon>Marasmiineae</taxon>
        <taxon>Mycenaceae</taxon>
        <taxon>Mycena</taxon>
    </lineage>
</organism>
<accession>A0AAD7KIU4</accession>
<gene>
    <name evidence="1" type="ORF">B0H16DRAFT_1488271</name>
</gene>
<dbReference type="EMBL" id="JARKIB010000001">
    <property type="protein sequence ID" value="KAJ7785855.1"/>
    <property type="molecule type" value="Genomic_DNA"/>
</dbReference>